<organism evidence="1 2">
    <name type="scientific">Trueperella bialowiezensis</name>
    <dbReference type="NCBI Taxonomy" id="312285"/>
    <lineage>
        <taxon>Bacteria</taxon>
        <taxon>Bacillati</taxon>
        <taxon>Actinomycetota</taxon>
        <taxon>Actinomycetes</taxon>
        <taxon>Actinomycetales</taxon>
        <taxon>Actinomycetaceae</taxon>
        <taxon>Trueperella</taxon>
    </lineage>
</organism>
<name>A0A3S4Z546_9ACTO</name>
<accession>A0A3S4Z546</accession>
<gene>
    <name evidence="1" type="ORF">NCTC13354_00875</name>
</gene>
<proteinExistence type="predicted"/>
<evidence type="ECO:0000313" key="1">
    <source>
        <dbReference type="EMBL" id="VEI13167.1"/>
    </source>
</evidence>
<dbReference type="AlphaFoldDB" id="A0A3S4Z546"/>
<sequence>MGHAAGAPVYSSRLGFMPRSCFYSNENGCSSPRVWIYCCGSNSAWKELLEGSDKRSLYVRSGKPVTVLVHQPEPERCREITHRHPDSLSRRRFTCAAIVVELLADENLLAPGVVIKPRLVS</sequence>
<reference evidence="1 2" key="1">
    <citation type="submission" date="2018-12" db="EMBL/GenBank/DDBJ databases">
        <authorList>
            <consortium name="Pathogen Informatics"/>
        </authorList>
    </citation>
    <scope>NUCLEOTIDE SEQUENCE [LARGE SCALE GENOMIC DNA]</scope>
    <source>
        <strain evidence="1 2">NCTC13354</strain>
    </source>
</reference>
<dbReference type="Proteomes" id="UP000269542">
    <property type="component" value="Chromosome"/>
</dbReference>
<dbReference type="KEGG" id="tbw:NCTC13354_00875"/>
<dbReference type="EMBL" id="LR134476">
    <property type="protein sequence ID" value="VEI13167.1"/>
    <property type="molecule type" value="Genomic_DNA"/>
</dbReference>
<evidence type="ECO:0000313" key="2">
    <source>
        <dbReference type="Proteomes" id="UP000269542"/>
    </source>
</evidence>
<protein>
    <submittedName>
        <fullName evidence="1">Uncharacterized protein</fullName>
    </submittedName>
</protein>
<keyword evidence="2" id="KW-1185">Reference proteome</keyword>